<proteinExistence type="inferred from homology"/>
<evidence type="ECO:0000256" key="7">
    <source>
        <dbReference type="ARBA" id="ARBA00022729"/>
    </source>
</evidence>
<dbReference type="SUPFAM" id="SSF53254">
    <property type="entry name" value="Phosphoglycerate mutase-like"/>
    <property type="match status" value="1"/>
</dbReference>
<dbReference type="PANTHER" id="PTHR20963:SF8">
    <property type="entry name" value="MULTIPLE INOSITOL POLYPHOSPHATE PHOSPHATASE 1"/>
    <property type="match status" value="1"/>
</dbReference>
<evidence type="ECO:0000256" key="11">
    <source>
        <dbReference type="ARBA" id="ARBA00031642"/>
    </source>
</evidence>
<evidence type="ECO:0000256" key="3">
    <source>
        <dbReference type="ARBA" id="ARBA00012976"/>
    </source>
</evidence>
<comment type="catalytic activity">
    <reaction evidence="14">
        <text>1D-myo-inositol hexakisphosphate + H2O = 1D-myo-inositol 1,2,4,5,6-pentakisphosphate + phosphate</text>
        <dbReference type="Rhea" id="RHEA:16989"/>
        <dbReference type="ChEBI" id="CHEBI:15377"/>
        <dbReference type="ChEBI" id="CHEBI:43474"/>
        <dbReference type="ChEBI" id="CHEBI:57798"/>
        <dbReference type="ChEBI" id="CHEBI:58130"/>
        <dbReference type="EC" id="3.1.3.62"/>
    </reaction>
    <physiologicalReaction direction="left-to-right" evidence="14">
        <dbReference type="Rhea" id="RHEA:16990"/>
    </physiologicalReaction>
</comment>
<name>A0A8H7UJ20_9FUNG</name>
<keyword evidence="10" id="KW-0325">Glycoprotein</keyword>
<evidence type="ECO:0000256" key="4">
    <source>
        <dbReference type="ARBA" id="ARBA00013040"/>
    </source>
</evidence>
<organism evidence="17 18">
    <name type="scientific">Umbelopsis vinacea</name>
    <dbReference type="NCBI Taxonomy" id="44442"/>
    <lineage>
        <taxon>Eukaryota</taxon>
        <taxon>Fungi</taxon>
        <taxon>Fungi incertae sedis</taxon>
        <taxon>Mucoromycota</taxon>
        <taxon>Mucoromycotina</taxon>
        <taxon>Umbelopsidomycetes</taxon>
        <taxon>Umbelopsidales</taxon>
        <taxon>Umbelopsidaceae</taxon>
        <taxon>Umbelopsis</taxon>
    </lineage>
</organism>
<evidence type="ECO:0000256" key="12">
    <source>
        <dbReference type="ARBA" id="ARBA00043668"/>
    </source>
</evidence>
<comment type="catalytic activity">
    <reaction evidence="15">
        <text>(2R)-2,3-bisphosphoglycerate + H2O = (2R)-2-phosphoglycerate + phosphate</text>
        <dbReference type="Rhea" id="RHEA:27381"/>
        <dbReference type="ChEBI" id="CHEBI:15377"/>
        <dbReference type="ChEBI" id="CHEBI:43474"/>
        <dbReference type="ChEBI" id="CHEBI:58248"/>
        <dbReference type="ChEBI" id="CHEBI:58289"/>
        <dbReference type="EC" id="3.1.3.80"/>
    </reaction>
    <physiologicalReaction direction="left-to-right" evidence="15">
        <dbReference type="Rhea" id="RHEA:27382"/>
    </physiologicalReaction>
</comment>
<dbReference type="Pfam" id="PF00328">
    <property type="entry name" value="His_Phos_2"/>
    <property type="match status" value="1"/>
</dbReference>
<gene>
    <name evidence="17" type="ORF">INT44_005436</name>
</gene>
<keyword evidence="9" id="KW-0472">Membrane</keyword>
<keyword evidence="7" id="KW-0732">Signal</keyword>
<dbReference type="GO" id="GO:0005886">
    <property type="term" value="C:plasma membrane"/>
    <property type="evidence" value="ECO:0007669"/>
    <property type="project" value="UniProtKB-SubCell"/>
</dbReference>
<evidence type="ECO:0000256" key="2">
    <source>
        <dbReference type="ARBA" id="ARBA00008422"/>
    </source>
</evidence>
<dbReference type="InterPro" id="IPR016274">
    <property type="entry name" value="Histidine_acid_Pase_euk"/>
</dbReference>
<evidence type="ECO:0000256" key="14">
    <source>
        <dbReference type="ARBA" id="ARBA00043691"/>
    </source>
</evidence>
<dbReference type="InterPro" id="IPR029033">
    <property type="entry name" value="His_PPase_superfam"/>
</dbReference>
<dbReference type="Gene3D" id="3.40.50.1240">
    <property type="entry name" value="Phosphoglycerate mutase-like"/>
    <property type="match status" value="1"/>
</dbReference>
<comment type="subcellular location">
    <subcellularLocation>
        <location evidence="1">Cell membrane</location>
    </subcellularLocation>
</comment>
<feature type="disulfide bond" evidence="16">
    <location>
        <begin position="244"/>
        <end position="258"/>
    </location>
</feature>
<comment type="catalytic activity">
    <reaction evidence="13">
        <text>1D-myo-inositol 1,2,4,5,6-pentakisphosphate + H2O = 1D-myo-inositol 1,2,5,6-tetrakisphosphate + phosphate</text>
        <dbReference type="Rhea" id="RHEA:77115"/>
        <dbReference type="ChEBI" id="CHEBI:15377"/>
        <dbReference type="ChEBI" id="CHEBI:43474"/>
        <dbReference type="ChEBI" id="CHEBI:57798"/>
        <dbReference type="ChEBI" id="CHEBI:195535"/>
        <dbReference type="EC" id="3.1.3.62"/>
    </reaction>
    <physiologicalReaction direction="left-to-right" evidence="13">
        <dbReference type="Rhea" id="RHEA:77116"/>
    </physiologicalReaction>
</comment>
<evidence type="ECO:0000313" key="17">
    <source>
        <dbReference type="EMBL" id="KAG2187746.1"/>
    </source>
</evidence>
<keyword evidence="8" id="KW-0378">Hydrolase</keyword>
<evidence type="ECO:0000256" key="1">
    <source>
        <dbReference type="ARBA" id="ARBA00004236"/>
    </source>
</evidence>
<dbReference type="GO" id="GO:0003993">
    <property type="term" value="F:acid phosphatase activity"/>
    <property type="evidence" value="ECO:0007669"/>
    <property type="project" value="TreeGrafter"/>
</dbReference>
<keyword evidence="16" id="KW-1015">Disulfide bond</keyword>
<evidence type="ECO:0000256" key="16">
    <source>
        <dbReference type="PIRSR" id="PIRSR000894-2"/>
    </source>
</evidence>
<evidence type="ECO:0000256" key="8">
    <source>
        <dbReference type="ARBA" id="ARBA00022801"/>
    </source>
</evidence>
<feature type="disulfide bond" evidence="16">
    <location>
        <begin position="47"/>
        <end position="370"/>
    </location>
</feature>
<evidence type="ECO:0000256" key="15">
    <source>
        <dbReference type="ARBA" id="ARBA00043832"/>
    </source>
</evidence>
<evidence type="ECO:0000256" key="10">
    <source>
        <dbReference type="ARBA" id="ARBA00023180"/>
    </source>
</evidence>
<dbReference type="PIRSF" id="PIRSF000894">
    <property type="entry name" value="Acid_phosphatase"/>
    <property type="match status" value="1"/>
</dbReference>
<dbReference type="CDD" id="cd07061">
    <property type="entry name" value="HP_HAP_like"/>
    <property type="match status" value="1"/>
</dbReference>
<feature type="disulfide bond" evidence="16">
    <location>
        <begin position="390"/>
        <end position="395"/>
    </location>
</feature>
<dbReference type="AlphaFoldDB" id="A0A8H7UJ20"/>
<dbReference type="EMBL" id="JAEPRA010000003">
    <property type="protein sequence ID" value="KAG2187746.1"/>
    <property type="molecule type" value="Genomic_DNA"/>
</dbReference>
<dbReference type="GO" id="GO:0034417">
    <property type="term" value="F:bisphosphoglycerate 3-phosphatase activity"/>
    <property type="evidence" value="ECO:0007669"/>
    <property type="project" value="UniProtKB-EC"/>
</dbReference>
<evidence type="ECO:0000256" key="9">
    <source>
        <dbReference type="ARBA" id="ARBA00023136"/>
    </source>
</evidence>
<dbReference type="OrthoDB" id="6509975at2759"/>
<protein>
    <recommendedName>
        <fullName evidence="5">Multiple inositol polyphosphate phosphatase 1</fullName>
        <ecNumber evidence="4">3.1.3.62</ecNumber>
        <ecNumber evidence="3">3.1.3.80</ecNumber>
    </recommendedName>
    <alternativeName>
        <fullName evidence="11">2,3-bisphosphoglycerate 3-phosphatase</fullName>
    </alternativeName>
</protein>
<comment type="catalytic activity">
    <reaction evidence="12">
        <text>1D-myo-inositol 1,2,5,6-tetrakisphosphate + H2O = 1D-myo-inositol 1,2,6-trisphosphate + phosphate</text>
        <dbReference type="Rhea" id="RHEA:77119"/>
        <dbReference type="ChEBI" id="CHEBI:15377"/>
        <dbReference type="ChEBI" id="CHEBI:43474"/>
        <dbReference type="ChEBI" id="CHEBI:195535"/>
        <dbReference type="ChEBI" id="CHEBI:195537"/>
        <dbReference type="EC" id="3.1.3.62"/>
    </reaction>
    <physiologicalReaction direction="left-to-right" evidence="12">
        <dbReference type="Rhea" id="RHEA:77120"/>
    </physiologicalReaction>
</comment>
<comment type="caution">
    <text evidence="17">The sequence shown here is derived from an EMBL/GenBank/DDBJ whole genome shotgun (WGS) entry which is preliminary data.</text>
</comment>
<comment type="similarity">
    <text evidence="2">Belongs to the histidine acid phosphatase family. MINPP1 subfamily.</text>
</comment>
<sequence length="418" mass="48092">MLSSASSIIQSPIHSSSRLDWIKQHLGTKTPYTSELENITLVNEPGCELLQFHSVIRHGTRWPTARNTAIIKDMVSRLLMSNSDKLQWLKHWDDPFLTGKAGYLHIAGQHEMYHMGRRIAKRYQRLLESVDLDTDELQFASDAQSRTSRSGSAFHLALLEQTGDLTSAFISPATWSIYPKATDSYIHMGYTCPRWLSEVYTNPNATYQAEAWIEVMLPPISNRLSTEFGVSLSFDDIEAIYAACAFETSFFGNYSNWCSLLDAEDILTLEYAEDLEHYYKFSYGHEINRWVATDLMSMLMRRLESNKPPKMSFQFGHSQTILFFQTFLNLNQDSDILRADTPIDMIHERKFRTSQVSPFAANIGLELHDCSGTRYIRALLSEQEIILKGCEEAMCPFDQFKSWIDEKLKQDYDVVCRL</sequence>
<dbReference type="EC" id="3.1.3.80" evidence="3"/>
<dbReference type="Proteomes" id="UP000612746">
    <property type="component" value="Unassembled WGS sequence"/>
</dbReference>
<keyword evidence="6" id="KW-1003">Cell membrane</keyword>
<evidence type="ECO:0000256" key="13">
    <source>
        <dbReference type="ARBA" id="ARBA00043671"/>
    </source>
</evidence>
<reference evidence="17" key="1">
    <citation type="submission" date="2020-12" db="EMBL/GenBank/DDBJ databases">
        <title>Metabolic potential, ecology and presence of endohyphal bacteria is reflected in genomic diversity of Mucoromycotina.</title>
        <authorList>
            <person name="Muszewska A."/>
            <person name="Okrasinska A."/>
            <person name="Steczkiewicz K."/>
            <person name="Drgas O."/>
            <person name="Orlowska M."/>
            <person name="Perlinska-Lenart U."/>
            <person name="Aleksandrzak-Piekarczyk T."/>
            <person name="Szatraj K."/>
            <person name="Zielenkiewicz U."/>
            <person name="Pilsyk S."/>
            <person name="Malc E."/>
            <person name="Mieczkowski P."/>
            <person name="Kruszewska J.S."/>
            <person name="Biernat P."/>
            <person name="Pawlowska J."/>
        </authorList>
    </citation>
    <scope>NUCLEOTIDE SEQUENCE</scope>
    <source>
        <strain evidence="17">WA0000051536</strain>
    </source>
</reference>
<dbReference type="PANTHER" id="PTHR20963">
    <property type="entry name" value="MULTIPLE INOSITOL POLYPHOSPHATE PHOSPHATASE-RELATED"/>
    <property type="match status" value="1"/>
</dbReference>
<evidence type="ECO:0000256" key="5">
    <source>
        <dbReference type="ARBA" id="ARBA00018097"/>
    </source>
</evidence>
<evidence type="ECO:0000313" key="18">
    <source>
        <dbReference type="Proteomes" id="UP000612746"/>
    </source>
</evidence>
<accession>A0A8H7UJ20</accession>
<dbReference type="GO" id="GO:0052745">
    <property type="term" value="F:inositol phosphate phosphatase activity"/>
    <property type="evidence" value="ECO:0007669"/>
    <property type="project" value="TreeGrafter"/>
</dbReference>
<evidence type="ECO:0000256" key="6">
    <source>
        <dbReference type="ARBA" id="ARBA00022475"/>
    </source>
</evidence>
<keyword evidence="18" id="KW-1185">Reference proteome</keyword>
<dbReference type="EC" id="3.1.3.62" evidence="4"/>
<dbReference type="InterPro" id="IPR000560">
    <property type="entry name" value="His_Pase_clade-2"/>
</dbReference>